<feature type="region of interest" description="Disordered" evidence="1">
    <location>
        <begin position="330"/>
        <end position="358"/>
    </location>
</feature>
<feature type="compositionally biased region" description="Low complexity" evidence="1">
    <location>
        <begin position="292"/>
        <end position="302"/>
    </location>
</feature>
<dbReference type="InterPro" id="IPR046796">
    <property type="entry name" value="Transposase_32_dom"/>
</dbReference>
<feature type="compositionally biased region" description="Polar residues" evidence="1">
    <location>
        <begin position="9"/>
        <end position="25"/>
    </location>
</feature>
<dbReference type="Proteomes" id="UP001324115">
    <property type="component" value="Unassembled WGS sequence"/>
</dbReference>
<protein>
    <recommendedName>
        <fullName evidence="2">Putative plant transposon protein domain-containing protein</fullName>
    </recommendedName>
</protein>
<reference evidence="3 4" key="1">
    <citation type="journal article" date="2023" name="G3 (Bethesda)">
        <title>A haplotype-resolved chromosome-scale genome for Quercus rubra L. provides insights into the genetics of adaptive traits for red oak species.</title>
        <authorList>
            <person name="Kapoor B."/>
            <person name="Jenkins J."/>
            <person name="Schmutz J."/>
            <person name="Zhebentyayeva T."/>
            <person name="Kuelheim C."/>
            <person name="Coggeshall M."/>
            <person name="Heim C."/>
            <person name="Lasky J.R."/>
            <person name="Leites L."/>
            <person name="Islam-Faridi N."/>
            <person name="Romero-Severson J."/>
            <person name="DeLeo V.L."/>
            <person name="Lucas S.M."/>
            <person name="Lazic D."/>
            <person name="Gailing O."/>
            <person name="Carlson J."/>
            <person name="Staton M."/>
        </authorList>
    </citation>
    <scope>NUCLEOTIDE SEQUENCE [LARGE SCALE GENOMIC DNA]</scope>
    <source>
        <tissue evidence="3">Dormant leaf buds and twig bark tissues</tissue>
    </source>
</reference>
<feature type="domain" description="Putative plant transposon protein" evidence="2">
    <location>
        <begin position="71"/>
        <end position="252"/>
    </location>
</feature>
<evidence type="ECO:0000313" key="4">
    <source>
        <dbReference type="Proteomes" id="UP001324115"/>
    </source>
</evidence>
<dbReference type="EMBL" id="JAXUIC010000012">
    <property type="protein sequence ID" value="KAK4557553.1"/>
    <property type="molecule type" value="Genomic_DNA"/>
</dbReference>
<name>A0AAN7DX48_QUERU</name>
<feature type="compositionally biased region" description="Low complexity" evidence="1">
    <location>
        <begin position="348"/>
        <end position="358"/>
    </location>
</feature>
<dbReference type="Pfam" id="PF20167">
    <property type="entry name" value="Transposase_32"/>
    <property type="match status" value="1"/>
</dbReference>
<gene>
    <name evidence="3" type="ORF">RGQ29_007350</name>
</gene>
<organism evidence="3 4">
    <name type="scientific">Quercus rubra</name>
    <name type="common">Northern red oak</name>
    <name type="synonym">Quercus borealis</name>
    <dbReference type="NCBI Taxonomy" id="3512"/>
    <lineage>
        <taxon>Eukaryota</taxon>
        <taxon>Viridiplantae</taxon>
        <taxon>Streptophyta</taxon>
        <taxon>Embryophyta</taxon>
        <taxon>Tracheophyta</taxon>
        <taxon>Spermatophyta</taxon>
        <taxon>Magnoliopsida</taxon>
        <taxon>eudicotyledons</taxon>
        <taxon>Gunneridae</taxon>
        <taxon>Pentapetalae</taxon>
        <taxon>rosids</taxon>
        <taxon>fabids</taxon>
        <taxon>Fagales</taxon>
        <taxon>Fagaceae</taxon>
        <taxon>Quercus</taxon>
    </lineage>
</organism>
<evidence type="ECO:0000259" key="2">
    <source>
        <dbReference type="Pfam" id="PF20167"/>
    </source>
</evidence>
<dbReference type="AlphaFoldDB" id="A0AAN7DX48"/>
<comment type="caution">
    <text evidence="3">The sequence shown here is derived from an EMBL/GenBank/DDBJ whole genome shotgun (WGS) entry which is preliminary data.</text>
</comment>
<feature type="region of interest" description="Disordered" evidence="1">
    <location>
        <begin position="1"/>
        <end position="25"/>
    </location>
</feature>
<proteinExistence type="predicted"/>
<evidence type="ECO:0000313" key="3">
    <source>
        <dbReference type="EMBL" id="KAK4557553.1"/>
    </source>
</evidence>
<sequence>MASKRKSTPSRNPLRSRASTSSDLTPSHVRFCDKKAKLDFLENFSRRGVHLEHQVILSDFSDTNLPTVIHSRGWESLCDISVTCPSVLIQEFYSNMHGFNYSVPLFVTCIRGTRIVVTPDIVSDMLQVPRVTHPDYLGYEHLRIVSKDELISAFCEHLSNWGDRQFTPCTAFAKGPQFLKMVMTFVLFPLSHCNSITKPRARFLVSLLEHITIDFPLHFILSIIDVFRDTATHDKLIFPSAITRILRHFSVPFPVSNHFHVMCAIDAATVKWSEAQLRTRWSRSATPPTPSTPSTSASSSSTGGVTLDAIIAQLQRMDAHLNTLSNELCQASEDHKASDDDDDEDGDASSFSADKMSN</sequence>
<feature type="region of interest" description="Disordered" evidence="1">
    <location>
        <begin position="281"/>
        <end position="303"/>
    </location>
</feature>
<accession>A0AAN7DX48</accession>
<keyword evidence="4" id="KW-1185">Reference proteome</keyword>
<evidence type="ECO:0000256" key="1">
    <source>
        <dbReference type="SAM" id="MobiDB-lite"/>
    </source>
</evidence>